<evidence type="ECO:0000259" key="1">
    <source>
        <dbReference type="Pfam" id="PF01844"/>
    </source>
</evidence>
<keyword evidence="3" id="KW-1185">Reference proteome</keyword>
<gene>
    <name evidence="2" type="ORF">ACFSFY_12485</name>
</gene>
<comment type="caution">
    <text evidence="2">The sequence shown here is derived from an EMBL/GenBank/DDBJ whole genome shotgun (WGS) entry which is preliminary data.</text>
</comment>
<dbReference type="EMBL" id="JBHUGI010000032">
    <property type="protein sequence ID" value="MFD1928850.1"/>
    <property type="molecule type" value="Genomic_DNA"/>
</dbReference>
<dbReference type="RefSeq" id="WP_381539068.1">
    <property type="nucleotide sequence ID" value="NZ_JBHUGI010000032.1"/>
</dbReference>
<protein>
    <submittedName>
        <fullName evidence="2">HNH endonuclease</fullName>
    </submittedName>
</protein>
<name>A0ABW4SH97_9BACL</name>
<dbReference type="GO" id="GO:0004519">
    <property type="term" value="F:endonuclease activity"/>
    <property type="evidence" value="ECO:0007669"/>
    <property type="project" value="UniProtKB-KW"/>
</dbReference>
<dbReference type="InterPro" id="IPR002711">
    <property type="entry name" value="HNH"/>
</dbReference>
<accession>A0ABW4SH97</accession>
<feature type="domain" description="HNH" evidence="1">
    <location>
        <begin position="22"/>
        <end position="60"/>
    </location>
</feature>
<keyword evidence="2" id="KW-0378">Hydrolase</keyword>
<organism evidence="2 3">
    <name type="scientific">Sporosarcina siberiensis</name>
    <dbReference type="NCBI Taxonomy" id="1365606"/>
    <lineage>
        <taxon>Bacteria</taxon>
        <taxon>Bacillati</taxon>
        <taxon>Bacillota</taxon>
        <taxon>Bacilli</taxon>
        <taxon>Bacillales</taxon>
        <taxon>Caryophanaceae</taxon>
        <taxon>Sporosarcina</taxon>
    </lineage>
</organism>
<evidence type="ECO:0000313" key="2">
    <source>
        <dbReference type="EMBL" id="MFD1928850.1"/>
    </source>
</evidence>
<proteinExistence type="predicted"/>
<evidence type="ECO:0000313" key="3">
    <source>
        <dbReference type="Proteomes" id="UP001597218"/>
    </source>
</evidence>
<keyword evidence="2" id="KW-0540">Nuclease</keyword>
<keyword evidence="2" id="KW-0255">Endonuclease</keyword>
<dbReference type="Proteomes" id="UP001597218">
    <property type="component" value="Unassembled WGS sequence"/>
</dbReference>
<reference evidence="3" key="1">
    <citation type="journal article" date="2019" name="Int. J. Syst. Evol. Microbiol.">
        <title>The Global Catalogue of Microorganisms (GCM) 10K type strain sequencing project: providing services to taxonomists for standard genome sequencing and annotation.</title>
        <authorList>
            <consortium name="The Broad Institute Genomics Platform"/>
            <consortium name="The Broad Institute Genome Sequencing Center for Infectious Disease"/>
            <person name="Wu L."/>
            <person name="Ma J."/>
        </authorList>
    </citation>
    <scope>NUCLEOTIDE SEQUENCE [LARGE SCALE GENOMIC DNA]</scope>
    <source>
        <strain evidence="3">CGMCC 4.7177</strain>
    </source>
</reference>
<sequence>MVCCCFSHRYPKIFINEQLNKPFVEGHHLVPMFTQTQFENTIDFADNIVTLCPNCHREIHYGLQVDKSKMVKILFANRKDLFHKYGIEITIKKLLSFYKVEEKYE</sequence>
<dbReference type="Pfam" id="PF01844">
    <property type="entry name" value="HNH"/>
    <property type="match status" value="1"/>
</dbReference>